<dbReference type="RefSeq" id="WP_144615151.1">
    <property type="nucleotide sequence ID" value="NZ_CP042161.1"/>
</dbReference>
<accession>A0A517I511</accession>
<dbReference type="AlphaFoldDB" id="A0A517I511"/>
<name>A0A517I511_BREBE</name>
<feature type="chain" id="PRO_5039655958" evidence="1">
    <location>
        <begin position="22"/>
        <end position="166"/>
    </location>
</feature>
<dbReference type="EMBL" id="CP042161">
    <property type="protein sequence ID" value="QDS33978.1"/>
    <property type="molecule type" value="Genomic_DNA"/>
</dbReference>
<sequence length="166" mass="18643">MLKSKKLIFAIAFLSSFFAFQEINRDPVKDDLASYINSEMSKVAFLENRAVDEYNSILGAKIKDDAVIFKKLTNNVIPVYAQFLSEIKKIKPATKEVQIIHEQYIKAAEIQRDGLLLLASSIEKQSLSELAKANEQISTGKQQMEEILTDLNNLANSHGLAIKIPK</sequence>
<organism evidence="2 3">
    <name type="scientific">Brevibacillus brevis</name>
    <name type="common">Bacillus brevis</name>
    <dbReference type="NCBI Taxonomy" id="1393"/>
    <lineage>
        <taxon>Bacteria</taxon>
        <taxon>Bacillati</taxon>
        <taxon>Bacillota</taxon>
        <taxon>Bacilli</taxon>
        <taxon>Bacillales</taxon>
        <taxon>Paenibacillaceae</taxon>
        <taxon>Brevibacillus</taxon>
    </lineage>
</organism>
<keyword evidence="1" id="KW-0732">Signal</keyword>
<dbReference type="Proteomes" id="UP000317713">
    <property type="component" value="Chromosome"/>
</dbReference>
<reference evidence="2 3" key="1">
    <citation type="submission" date="2019-07" db="EMBL/GenBank/DDBJ databases">
        <title>Characterization of Brevibacillus brevis HK544, as a potential biocontrol agent.</title>
        <authorList>
            <person name="Kim H."/>
        </authorList>
    </citation>
    <scope>NUCLEOTIDE SEQUENCE [LARGE SCALE GENOMIC DNA]</scope>
    <source>
        <strain evidence="2 3">HK544</strain>
    </source>
</reference>
<protein>
    <submittedName>
        <fullName evidence="2">Uncharacterized protein</fullName>
    </submittedName>
</protein>
<gene>
    <name evidence="2" type="ORF">FPS98_08260</name>
</gene>
<evidence type="ECO:0000313" key="3">
    <source>
        <dbReference type="Proteomes" id="UP000317713"/>
    </source>
</evidence>
<feature type="signal peptide" evidence="1">
    <location>
        <begin position="1"/>
        <end position="21"/>
    </location>
</feature>
<evidence type="ECO:0000256" key="1">
    <source>
        <dbReference type="SAM" id="SignalP"/>
    </source>
</evidence>
<proteinExistence type="predicted"/>
<evidence type="ECO:0000313" key="2">
    <source>
        <dbReference type="EMBL" id="QDS33978.1"/>
    </source>
</evidence>